<sequence>MARNGLGTYSLPAGQPVVTNTSISSTVFNTLTSDLATALTQSVCTDGQSTMTGNLNLGTKKVTNMGDGSLTTDGCTYGQMTTATSGITTSLTTTFNALIPGQNILVNPDFYVAQRGTTYALTTTAAYGSIDNWFALQASSAAGIFNQVADSAGNGRIYVAKLGRNNAATNTGVITMGQALETDLSKRLAGKTVVFSIYAKAGANLSSTSNAITFSVKTGTGTDQSSASLSTGGWTGIATPVTSSPNVTTSWVRYSATGTISSSATQIGVLISYTPSGTAGADDNLYIGDVQLEEVFNSNTSPTTFYRPLPEENLYRCKRYYQRFNASCQGYAYAGSIPFGINVMAQVPMRGTISPVQVSTNLMFADSNVLTSTSSYVVNGDYIYAYRGASVAGFTTFSEKFSSSNEL</sequence>
<organism evidence="1">
    <name type="scientific">uncultured Caudovirales phage</name>
    <dbReference type="NCBI Taxonomy" id="2100421"/>
    <lineage>
        <taxon>Viruses</taxon>
        <taxon>Duplodnaviria</taxon>
        <taxon>Heunggongvirae</taxon>
        <taxon>Uroviricota</taxon>
        <taxon>Caudoviricetes</taxon>
        <taxon>Peduoviridae</taxon>
        <taxon>Maltschvirus</taxon>
        <taxon>Maltschvirus maltsch</taxon>
    </lineage>
</organism>
<name>A0A6J5NM04_9CAUD</name>
<dbReference type="EMBL" id="LR796645">
    <property type="protein sequence ID" value="CAB4156324.1"/>
    <property type="molecule type" value="Genomic_DNA"/>
</dbReference>
<dbReference type="Gene3D" id="2.60.120.260">
    <property type="entry name" value="Galactose-binding domain-like"/>
    <property type="match status" value="1"/>
</dbReference>
<gene>
    <name evidence="1" type="ORF">UFOVP671_56</name>
</gene>
<evidence type="ECO:0000313" key="1">
    <source>
        <dbReference type="EMBL" id="CAB4156324.1"/>
    </source>
</evidence>
<reference evidence="1" key="1">
    <citation type="submission" date="2020-04" db="EMBL/GenBank/DDBJ databases">
        <authorList>
            <person name="Chiriac C."/>
            <person name="Salcher M."/>
            <person name="Ghai R."/>
            <person name="Kavagutti S V."/>
        </authorList>
    </citation>
    <scope>NUCLEOTIDE SEQUENCE</scope>
</reference>
<proteinExistence type="predicted"/>
<accession>A0A6J5NM04</accession>
<protein>
    <submittedName>
        <fullName evidence="1">Uncharacterized protein</fullName>
    </submittedName>
</protein>